<reference evidence="1" key="1">
    <citation type="submission" date="2021-06" db="EMBL/GenBank/DDBJ databases">
        <title>Emergence of genetically related NDM-1-producing Providencia rettgeri strains in Argentina.</title>
        <authorList>
            <person name="Pasteran F."/>
            <person name="Meo A."/>
            <person name="Gomez S."/>
            <person name="Derdoy L."/>
            <person name="Albronoz E."/>
            <person name="Faccone D."/>
            <person name="Guerriero L."/>
            <person name="Archuby D."/>
            <person name="Tarzia A."/>
            <person name="Lopez M."/>
            <person name="Corso A."/>
        </authorList>
    </citation>
    <scope>NUCLEOTIDE SEQUENCE</scope>
    <source>
        <strain evidence="1">PreM15628</strain>
    </source>
</reference>
<evidence type="ECO:0008006" key="3">
    <source>
        <dbReference type="Google" id="ProtNLM"/>
    </source>
</evidence>
<organism evidence="1 2">
    <name type="scientific">Providencia rettgeri</name>
    <dbReference type="NCBI Taxonomy" id="587"/>
    <lineage>
        <taxon>Bacteria</taxon>
        <taxon>Pseudomonadati</taxon>
        <taxon>Pseudomonadota</taxon>
        <taxon>Gammaproteobacteria</taxon>
        <taxon>Enterobacterales</taxon>
        <taxon>Morganellaceae</taxon>
        <taxon>Providencia</taxon>
    </lineage>
</organism>
<evidence type="ECO:0000313" key="1">
    <source>
        <dbReference type="EMBL" id="QWQ22038.1"/>
    </source>
</evidence>
<accession>A0AAJ4NKJ0</accession>
<sequence length="254" mass="30094">MKIYTNRMSINRRSSEEKKENNERIKILNLIYNKTKNKRYKKLARKIQDCEEEYNCNSLACAQCIKVKQLDIVNQFGNYINKKYVFVTLVFYKDKITINELPDFNPNLLKDKLRKKLKSISFNNFIFGSLELDLHLYESINSSYYQPHFHLLIPNESEKIKSLRDYMKSSKNLNSRQGIKNRPMVVDEINDIGGVIKYITKIMWCEMAFFTNKEGKLKHSGKRRISNNRMFADSLVKLDTLKFSDIFFKCNSSN</sequence>
<dbReference type="RefSeq" id="WP_140172277.1">
    <property type="nucleotide sequence ID" value="NZ_CP076405.1"/>
</dbReference>
<dbReference type="Proteomes" id="UP000682358">
    <property type="component" value="Chromosome"/>
</dbReference>
<evidence type="ECO:0000313" key="2">
    <source>
        <dbReference type="Proteomes" id="UP000682358"/>
    </source>
</evidence>
<dbReference type="EMBL" id="CP076405">
    <property type="protein sequence ID" value="QWQ22038.1"/>
    <property type="molecule type" value="Genomic_DNA"/>
</dbReference>
<dbReference type="AlphaFoldDB" id="A0AAJ4NKJ0"/>
<protein>
    <recommendedName>
        <fullName evidence="3">Replication protein</fullName>
    </recommendedName>
</protein>
<name>A0AAJ4NKJ0_PRORE</name>
<proteinExistence type="predicted"/>
<gene>
    <name evidence="1" type="ORF">KOF27_06845</name>
</gene>